<dbReference type="AlphaFoldDB" id="A0A8X6XIH1"/>
<dbReference type="Proteomes" id="UP000886998">
    <property type="component" value="Unassembled WGS sequence"/>
</dbReference>
<gene>
    <name evidence="1" type="ORF">TNIN_414611</name>
</gene>
<reference evidence="1" key="1">
    <citation type="submission" date="2020-08" db="EMBL/GenBank/DDBJ databases">
        <title>Multicomponent nature underlies the extraordinary mechanical properties of spider dragline silk.</title>
        <authorList>
            <person name="Kono N."/>
            <person name="Nakamura H."/>
            <person name="Mori M."/>
            <person name="Yoshida Y."/>
            <person name="Ohtoshi R."/>
            <person name="Malay A.D."/>
            <person name="Moran D.A.P."/>
            <person name="Tomita M."/>
            <person name="Numata K."/>
            <person name="Arakawa K."/>
        </authorList>
    </citation>
    <scope>NUCLEOTIDE SEQUENCE</scope>
</reference>
<evidence type="ECO:0000313" key="2">
    <source>
        <dbReference type="Proteomes" id="UP000886998"/>
    </source>
</evidence>
<keyword evidence="2" id="KW-1185">Reference proteome</keyword>
<organism evidence="1 2">
    <name type="scientific">Trichonephila inaurata madagascariensis</name>
    <dbReference type="NCBI Taxonomy" id="2747483"/>
    <lineage>
        <taxon>Eukaryota</taxon>
        <taxon>Metazoa</taxon>
        <taxon>Ecdysozoa</taxon>
        <taxon>Arthropoda</taxon>
        <taxon>Chelicerata</taxon>
        <taxon>Arachnida</taxon>
        <taxon>Araneae</taxon>
        <taxon>Araneomorphae</taxon>
        <taxon>Entelegynae</taxon>
        <taxon>Araneoidea</taxon>
        <taxon>Nephilidae</taxon>
        <taxon>Trichonephila</taxon>
        <taxon>Trichonephila inaurata</taxon>
    </lineage>
</organism>
<protein>
    <submittedName>
        <fullName evidence="1">Uncharacterized protein</fullName>
    </submittedName>
</protein>
<comment type="caution">
    <text evidence="1">The sequence shown here is derived from an EMBL/GenBank/DDBJ whole genome shotgun (WGS) entry which is preliminary data.</text>
</comment>
<evidence type="ECO:0000313" key="1">
    <source>
        <dbReference type="EMBL" id="GFY53275.1"/>
    </source>
</evidence>
<dbReference type="EMBL" id="BMAV01009191">
    <property type="protein sequence ID" value="GFY53275.1"/>
    <property type="molecule type" value="Genomic_DNA"/>
</dbReference>
<sequence>MLERRLKKKVSVARRKERFRIRLHCDLELRNLLFSSRGFCSVGVRSLWVVIVECCDCCFRGQTSINCFECLRIVWFGLLRLDKWLMVKPQDALPVNIYICFVRKKNL</sequence>
<name>A0A8X6XIH1_9ARAC</name>
<accession>A0A8X6XIH1</accession>
<proteinExistence type="predicted"/>